<dbReference type="Proteomes" id="UP000003112">
    <property type="component" value="Unassembled WGS sequence"/>
</dbReference>
<reference evidence="1 2" key="1">
    <citation type="submission" date="2010-10" db="EMBL/GenBank/DDBJ databases">
        <authorList>
            <person name="Muzny D."/>
            <person name="Qin X."/>
            <person name="Deng J."/>
            <person name="Jiang H."/>
            <person name="Liu Y."/>
            <person name="Qu J."/>
            <person name="Song X.-Z."/>
            <person name="Zhang L."/>
            <person name="Thornton R."/>
            <person name="Coyle M."/>
            <person name="Francisco L."/>
            <person name="Jackson L."/>
            <person name="Javaid M."/>
            <person name="Korchina V."/>
            <person name="Kovar C."/>
            <person name="Mata R."/>
            <person name="Mathew T."/>
            <person name="Ngo R."/>
            <person name="Nguyen L."/>
            <person name="Nguyen N."/>
            <person name="Okwuonu G."/>
            <person name="Ongeri F."/>
            <person name="Pham C."/>
            <person name="Simmons D."/>
            <person name="Wilczek-Boney K."/>
            <person name="Hale W."/>
            <person name="Jakkamsetti A."/>
            <person name="Pham P."/>
            <person name="Ruth R."/>
            <person name="San Lucas F."/>
            <person name="Warren J."/>
            <person name="Zhang J."/>
            <person name="Zhao Z."/>
            <person name="Zhou C."/>
            <person name="Zhu D."/>
            <person name="Lee S."/>
            <person name="Bess C."/>
            <person name="Blankenburg K."/>
            <person name="Forbes L."/>
            <person name="Fu Q."/>
            <person name="Gubbala S."/>
            <person name="Hirani K."/>
            <person name="Jayaseelan J.C."/>
            <person name="Lara F."/>
            <person name="Munidasa M."/>
            <person name="Palculict T."/>
            <person name="Patil S."/>
            <person name="Pu L.-L."/>
            <person name="Saada N."/>
            <person name="Tang L."/>
            <person name="Weissenberger G."/>
            <person name="Zhu Y."/>
            <person name="Hemphill L."/>
            <person name="Shang Y."/>
            <person name="Youmans B."/>
            <person name="Ayvaz T."/>
            <person name="Ross M."/>
            <person name="Santibanez J."/>
            <person name="Aqrawi P."/>
            <person name="Gross S."/>
            <person name="Joshi V."/>
            <person name="Fowler G."/>
            <person name="Nazareth L."/>
            <person name="Reid J."/>
            <person name="Worley K."/>
            <person name="Petrosino J."/>
            <person name="Highlander S."/>
            <person name="Gibbs R."/>
        </authorList>
    </citation>
    <scope>NUCLEOTIDE SEQUENCE [LARGE SCALE GENOMIC DNA]</scope>
    <source>
        <strain evidence="1 2">ATCC 33574</strain>
    </source>
</reference>
<name>E6KAX2_9BACT</name>
<organism evidence="1 2">
    <name type="scientific">Segatella buccae ATCC 33574</name>
    <dbReference type="NCBI Taxonomy" id="873513"/>
    <lineage>
        <taxon>Bacteria</taxon>
        <taxon>Pseudomonadati</taxon>
        <taxon>Bacteroidota</taxon>
        <taxon>Bacteroidia</taxon>
        <taxon>Bacteroidales</taxon>
        <taxon>Prevotellaceae</taxon>
        <taxon>Segatella</taxon>
    </lineage>
</organism>
<accession>E6KAX2</accession>
<dbReference type="EMBL" id="AEPD01000051">
    <property type="protein sequence ID" value="EFU29260.1"/>
    <property type="molecule type" value="Genomic_DNA"/>
</dbReference>
<proteinExistence type="predicted"/>
<sequence>MFDIWVILIGFTFRPVSGRETGRHYLPSVDATLLQREVHTYLVKSAAV</sequence>
<evidence type="ECO:0000313" key="2">
    <source>
        <dbReference type="Proteomes" id="UP000003112"/>
    </source>
</evidence>
<dbReference type="AlphaFoldDB" id="E6KAX2"/>
<protein>
    <submittedName>
        <fullName evidence="1">Uncharacterized protein</fullName>
    </submittedName>
</protein>
<keyword evidence="2" id="KW-1185">Reference proteome</keyword>
<evidence type="ECO:0000313" key="1">
    <source>
        <dbReference type="EMBL" id="EFU29260.1"/>
    </source>
</evidence>
<comment type="caution">
    <text evidence="1">The sequence shown here is derived from an EMBL/GenBank/DDBJ whole genome shotgun (WGS) entry which is preliminary data.</text>
</comment>
<gene>
    <name evidence="1" type="ORF">HMPREF6485_2759</name>
</gene>
<dbReference type="HOGENOM" id="CLU_3156242_0_0_10"/>